<dbReference type="AlphaFoldDB" id="X1MJ13"/>
<comment type="caution">
    <text evidence="1">The sequence shown here is derived from an EMBL/GenBank/DDBJ whole genome shotgun (WGS) entry which is preliminary data.</text>
</comment>
<feature type="non-terminal residue" evidence="1">
    <location>
        <position position="1"/>
    </location>
</feature>
<gene>
    <name evidence="1" type="ORF">S06H3_19475</name>
</gene>
<protein>
    <submittedName>
        <fullName evidence="1">Uncharacterized protein</fullName>
    </submittedName>
</protein>
<sequence length="215" mass="23452">KPDFSREVSSGRERAGIALKYNQQFRAFAGNWTIGGDLEYPLIEDYNIAAGGKRHLRDSDTDELLPIIVPVGHTLTVISIGYAVTQDMVLYAYIDSSPLFEGACINLGVAGGGMSVYENKIRELSTTWYDETATYPHTLDIIAYNRGGAALYGGVALLCIEELVGTKPFPTTKNCVCPHCEHKQTEPVSATRITCKGCGKEYMVTNFASLRQLGG</sequence>
<dbReference type="EMBL" id="BARV01009978">
    <property type="protein sequence ID" value="GAI06364.1"/>
    <property type="molecule type" value="Genomic_DNA"/>
</dbReference>
<reference evidence="1" key="1">
    <citation type="journal article" date="2014" name="Front. Microbiol.">
        <title>High frequency of phylogenetically diverse reductive dehalogenase-homologous genes in deep subseafloor sedimentary metagenomes.</title>
        <authorList>
            <person name="Kawai M."/>
            <person name="Futagami T."/>
            <person name="Toyoda A."/>
            <person name="Takaki Y."/>
            <person name="Nishi S."/>
            <person name="Hori S."/>
            <person name="Arai W."/>
            <person name="Tsubouchi T."/>
            <person name="Morono Y."/>
            <person name="Uchiyama I."/>
            <person name="Ito T."/>
            <person name="Fujiyama A."/>
            <person name="Inagaki F."/>
            <person name="Takami H."/>
        </authorList>
    </citation>
    <scope>NUCLEOTIDE SEQUENCE</scope>
    <source>
        <strain evidence="1">Expedition CK06-06</strain>
    </source>
</reference>
<proteinExistence type="predicted"/>
<organism evidence="1">
    <name type="scientific">marine sediment metagenome</name>
    <dbReference type="NCBI Taxonomy" id="412755"/>
    <lineage>
        <taxon>unclassified sequences</taxon>
        <taxon>metagenomes</taxon>
        <taxon>ecological metagenomes</taxon>
    </lineage>
</organism>
<accession>X1MJ13</accession>
<evidence type="ECO:0000313" key="1">
    <source>
        <dbReference type="EMBL" id="GAI06364.1"/>
    </source>
</evidence>
<name>X1MJ13_9ZZZZ</name>